<feature type="region of interest" description="Disordered" evidence="1">
    <location>
        <begin position="324"/>
        <end position="345"/>
    </location>
</feature>
<feature type="signal peptide" evidence="2">
    <location>
        <begin position="1"/>
        <end position="35"/>
    </location>
</feature>
<evidence type="ECO:0000313" key="4">
    <source>
        <dbReference type="Proteomes" id="UP000265419"/>
    </source>
</evidence>
<evidence type="ECO:0000256" key="1">
    <source>
        <dbReference type="SAM" id="MobiDB-lite"/>
    </source>
</evidence>
<evidence type="ECO:0008006" key="5">
    <source>
        <dbReference type="Google" id="ProtNLM"/>
    </source>
</evidence>
<dbReference type="InterPro" id="IPR043777">
    <property type="entry name" value="DUF5719"/>
</dbReference>
<gene>
    <name evidence="3" type="ORF">DWB68_05140</name>
</gene>
<sequence>MSTPQDRPQAADRRRSRAALAVLSGSLLVAGTAAAAVGSELWPAKTTTVEVPAAAMPAGDTVLACAPTLHRVGGGESPDAAYGPGAATAASTVRSIALGDQAQRLPGAELLSNDRTLASLHERLSDEEAAKELTAASDGFSGAKGLVESQRRFDDALWLRVQSLGGLRSPAAATRTINQNDGDLTGLATEACTAPANVTWLTGASTTLGHTSVLLVSNPAKTTASVQVSVRTTAGVATDGAIQDFTLEPGATKSINVGGTARDEPAVTVRVSSSGAPVSATLSQAILRGLRPGGIDVMSAGAAPSTRQVMPGVQVLGATEASKVGSSEDAGDELPEVQLSDTSGQGATATVTALAADGTRTEVAKDVQIGKNAVLNVPLASLPAGNYTLVAEANESIVASARILRGTDPAKPVDVAYIPGVEEMSTDQLVALPEVGTGWLHLAAPEEDSKVVLAPVAADGTVGESRTVEIKAGQTATVKVSDFKGAVGLRLGASAGGVYASLLTEDGDAKTAALVPQELPDAPASARVELLP</sequence>
<evidence type="ECO:0000256" key="2">
    <source>
        <dbReference type="SAM" id="SignalP"/>
    </source>
</evidence>
<dbReference type="Pfam" id="PF18986">
    <property type="entry name" value="DUF5719"/>
    <property type="match status" value="1"/>
</dbReference>
<organism evidence="3 4">
    <name type="scientific">Galactobacter valiniphilus</name>
    <dbReference type="NCBI Taxonomy" id="2676122"/>
    <lineage>
        <taxon>Bacteria</taxon>
        <taxon>Bacillati</taxon>
        <taxon>Actinomycetota</taxon>
        <taxon>Actinomycetes</taxon>
        <taxon>Micrococcales</taxon>
        <taxon>Micrococcaceae</taxon>
        <taxon>Galactobacter</taxon>
    </lineage>
</organism>
<reference evidence="3 4" key="1">
    <citation type="submission" date="2018-07" db="EMBL/GenBank/DDBJ databases">
        <title>Arthrobacter sp. nov., isolated from raw cow's milk with high bacterial count.</title>
        <authorList>
            <person name="Hahne J."/>
            <person name="Isele D."/>
            <person name="Lipski A."/>
        </authorList>
    </citation>
    <scope>NUCLEOTIDE SEQUENCE [LARGE SCALE GENOMIC DNA]</scope>
    <source>
        <strain evidence="3 4">JZ R-35</strain>
    </source>
</reference>
<keyword evidence="4" id="KW-1185">Reference proteome</keyword>
<dbReference type="RefSeq" id="WP_119424069.1">
    <property type="nucleotide sequence ID" value="NZ_QQXK01000007.1"/>
</dbReference>
<dbReference type="AlphaFoldDB" id="A0A399JCG2"/>
<accession>A0A399JCG2</accession>
<keyword evidence="2" id="KW-0732">Signal</keyword>
<comment type="caution">
    <text evidence="3">The sequence shown here is derived from an EMBL/GenBank/DDBJ whole genome shotgun (WGS) entry which is preliminary data.</text>
</comment>
<protein>
    <recommendedName>
        <fullName evidence="5">Secreted protein</fullName>
    </recommendedName>
</protein>
<dbReference type="EMBL" id="QQXK01000007">
    <property type="protein sequence ID" value="RII42924.1"/>
    <property type="molecule type" value="Genomic_DNA"/>
</dbReference>
<evidence type="ECO:0000313" key="3">
    <source>
        <dbReference type="EMBL" id="RII42924.1"/>
    </source>
</evidence>
<proteinExistence type="predicted"/>
<name>A0A399JCG2_9MICC</name>
<feature type="chain" id="PRO_5017405760" description="Secreted protein" evidence="2">
    <location>
        <begin position="36"/>
        <end position="532"/>
    </location>
</feature>
<dbReference type="Proteomes" id="UP000265419">
    <property type="component" value="Unassembled WGS sequence"/>
</dbReference>